<dbReference type="EMBL" id="GGMS01017724">
    <property type="protein sequence ID" value="MBY86927.1"/>
    <property type="molecule type" value="Transcribed_RNA"/>
</dbReference>
<reference evidence="2" key="1">
    <citation type="submission" date="2018-04" db="EMBL/GenBank/DDBJ databases">
        <title>Transcriptome assembly of Sipha flava.</title>
        <authorList>
            <person name="Scully E.D."/>
            <person name="Geib S.M."/>
            <person name="Palmer N.A."/>
            <person name="Koch K."/>
            <person name="Bradshaw J."/>
            <person name="Heng-Moss T."/>
            <person name="Sarath G."/>
        </authorList>
    </citation>
    <scope>NUCLEOTIDE SEQUENCE</scope>
</reference>
<accession>A0A2S2RA52</accession>
<protein>
    <submittedName>
        <fullName evidence="2">Uncharacterized protein</fullName>
    </submittedName>
</protein>
<keyword evidence="1" id="KW-1133">Transmembrane helix</keyword>
<name>A0A2S2RA52_9HEMI</name>
<keyword evidence="1" id="KW-0472">Membrane</keyword>
<sequence length="134" mass="15814">MKLFVGGAKVCMYNMTRAVYIINSKYILYSVWYVFMYVCAAHIYCTFCPQVKRKHCSLTGCSKHYIYIHIFAEYFYVIVYALIKISCIEICSIYRIKSLVNHMISDCLKYNRDRIEYKIPHCLDPTLGPKTTKI</sequence>
<dbReference type="AlphaFoldDB" id="A0A2S2RA52"/>
<gene>
    <name evidence="2" type="ORF">g.184035</name>
</gene>
<feature type="transmembrane region" description="Helical" evidence="1">
    <location>
        <begin position="65"/>
        <end position="83"/>
    </location>
</feature>
<organism evidence="2">
    <name type="scientific">Sipha flava</name>
    <name type="common">yellow sugarcane aphid</name>
    <dbReference type="NCBI Taxonomy" id="143950"/>
    <lineage>
        <taxon>Eukaryota</taxon>
        <taxon>Metazoa</taxon>
        <taxon>Ecdysozoa</taxon>
        <taxon>Arthropoda</taxon>
        <taxon>Hexapoda</taxon>
        <taxon>Insecta</taxon>
        <taxon>Pterygota</taxon>
        <taxon>Neoptera</taxon>
        <taxon>Paraneoptera</taxon>
        <taxon>Hemiptera</taxon>
        <taxon>Sternorrhyncha</taxon>
        <taxon>Aphidomorpha</taxon>
        <taxon>Aphidoidea</taxon>
        <taxon>Aphididae</taxon>
        <taxon>Sipha</taxon>
    </lineage>
</organism>
<keyword evidence="1" id="KW-0812">Transmembrane</keyword>
<evidence type="ECO:0000256" key="1">
    <source>
        <dbReference type="SAM" id="Phobius"/>
    </source>
</evidence>
<evidence type="ECO:0000313" key="2">
    <source>
        <dbReference type="EMBL" id="MBY86927.1"/>
    </source>
</evidence>
<proteinExistence type="predicted"/>
<feature type="transmembrane region" description="Helical" evidence="1">
    <location>
        <begin position="26"/>
        <end position="45"/>
    </location>
</feature>